<evidence type="ECO:0000259" key="2">
    <source>
        <dbReference type="Pfam" id="PF11412"/>
    </source>
</evidence>
<feature type="chain" id="PRO_5047270188" description="Thiol:disulfide interchange protein DsbD N-terminal domain-containing protein" evidence="1">
    <location>
        <begin position="31"/>
        <end position="279"/>
    </location>
</feature>
<keyword evidence="1" id="KW-0732">Signal</keyword>
<name>A0ABX6QMH7_9HYPH</name>
<dbReference type="Pfam" id="PF11412">
    <property type="entry name" value="DsbD_N"/>
    <property type="match status" value="1"/>
</dbReference>
<dbReference type="InterPro" id="IPR028250">
    <property type="entry name" value="DsbDN"/>
</dbReference>
<dbReference type="RefSeq" id="WP_138285197.1">
    <property type="nucleotide sequence ID" value="NZ_CP058350.1"/>
</dbReference>
<reference evidence="3 4" key="1">
    <citation type="submission" date="2020-06" db="EMBL/GenBank/DDBJ databases">
        <title>Genome sequence of Rhizobium sp strain ADMK78.</title>
        <authorList>
            <person name="Rahi P."/>
        </authorList>
    </citation>
    <scope>NUCLEOTIDE SEQUENCE [LARGE SCALE GENOMIC DNA]</scope>
    <source>
        <strain evidence="3 4">ADMK78</strain>
    </source>
</reference>
<dbReference type="Proteomes" id="UP000308530">
    <property type="component" value="Chromosome"/>
</dbReference>
<evidence type="ECO:0000313" key="4">
    <source>
        <dbReference type="Proteomes" id="UP000308530"/>
    </source>
</evidence>
<accession>A0ABX6QMH7</accession>
<dbReference type="EMBL" id="CP058350">
    <property type="protein sequence ID" value="QLF69672.1"/>
    <property type="molecule type" value="Genomic_DNA"/>
</dbReference>
<evidence type="ECO:0000313" key="3">
    <source>
        <dbReference type="EMBL" id="QLF69672.1"/>
    </source>
</evidence>
<keyword evidence="4" id="KW-1185">Reference proteome</keyword>
<gene>
    <name evidence="3" type="ORF">FE840_009010</name>
</gene>
<sequence length="279" mass="29898">MTTLPALKRFLYLALGLVAGLSVLIPQAMAATSDWAVNEGGRMRLIVLPPDGGGIYQGALVIEPQAGWITYWKEPGDAGIPPTLTPHEGSAFSVEEIAFPVPKLLDKSGLRDIGYDATVLLPVTLKGPADGGEHAIDIQAFIGVCQNICIPFQADLSLSIHTAAPANPVEAALVARARTTLPEAPSETFRIVAHTMHDDHKQLDLTLELPEGVTDPQIFVTGPSGHVFMDHDVLKRENGRMEVAVKIGKLPKNYSISGQEWGVLILGNDRAMESALAFE</sequence>
<proteinExistence type="predicted"/>
<feature type="signal peptide" evidence="1">
    <location>
        <begin position="1"/>
        <end position="30"/>
    </location>
</feature>
<evidence type="ECO:0000256" key="1">
    <source>
        <dbReference type="SAM" id="SignalP"/>
    </source>
</evidence>
<feature type="domain" description="Thiol:disulfide interchange protein DsbD N-terminal" evidence="2">
    <location>
        <begin position="58"/>
        <end position="157"/>
    </location>
</feature>
<protein>
    <recommendedName>
        <fullName evidence="2">Thiol:disulfide interchange protein DsbD N-terminal domain-containing protein</fullName>
    </recommendedName>
</protein>
<organism evidence="3 4">
    <name type="scientific">Peteryoungia desertarenae</name>
    <dbReference type="NCBI Taxonomy" id="1813451"/>
    <lineage>
        <taxon>Bacteria</taxon>
        <taxon>Pseudomonadati</taxon>
        <taxon>Pseudomonadota</taxon>
        <taxon>Alphaproteobacteria</taxon>
        <taxon>Hyphomicrobiales</taxon>
        <taxon>Rhizobiaceae</taxon>
        <taxon>Peteryoungia</taxon>
    </lineage>
</organism>